<sequence length="108" mass="11907">MVNGRKERVRGNYGTIGQDRESKCKRESEKEHGRKKIEPVPMDFHSLIAENNVAKRHRIELIQLGRCQRVDAAPTPSDGRAAFAAVGLLRTGEAAFLLSACVGVGQHL</sequence>
<dbReference type="EMBL" id="BGZK01000068">
    <property type="protein sequence ID" value="GBP14987.1"/>
    <property type="molecule type" value="Genomic_DNA"/>
</dbReference>
<dbReference type="Proteomes" id="UP000299102">
    <property type="component" value="Unassembled WGS sequence"/>
</dbReference>
<keyword evidence="3" id="KW-1185">Reference proteome</keyword>
<organism evidence="2 3">
    <name type="scientific">Eumeta variegata</name>
    <name type="common">Bagworm moth</name>
    <name type="synonym">Eumeta japonica</name>
    <dbReference type="NCBI Taxonomy" id="151549"/>
    <lineage>
        <taxon>Eukaryota</taxon>
        <taxon>Metazoa</taxon>
        <taxon>Ecdysozoa</taxon>
        <taxon>Arthropoda</taxon>
        <taxon>Hexapoda</taxon>
        <taxon>Insecta</taxon>
        <taxon>Pterygota</taxon>
        <taxon>Neoptera</taxon>
        <taxon>Endopterygota</taxon>
        <taxon>Lepidoptera</taxon>
        <taxon>Glossata</taxon>
        <taxon>Ditrysia</taxon>
        <taxon>Tineoidea</taxon>
        <taxon>Psychidae</taxon>
        <taxon>Oiketicinae</taxon>
        <taxon>Eumeta</taxon>
    </lineage>
</organism>
<feature type="region of interest" description="Disordered" evidence="1">
    <location>
        <begin position="1"/>
        <end position="34"/>
    </location>
</feature>
<evidence type="ECO:0000256" key="1">
    <source>
        <dbReference type="SAM" id="MobiDB-lite"/>
    </source>
</evidence>
<protein>
    <submittedName>
        <fullName evidence="2">Uncharacterized protein</fullName>
    </submittedName>
</protein>
<reference evidence="2 3" key="1">
    <citation type="journal article" date="2019" name="Commun. Biol.">
        <title>The bagworm genome reveals a unique fibroin gene that provides high tensile strength.</title>
        <authorList>
            <person name="Kono N."/>
            <person name="Nakamura H."/>
            <person name="Ohtoshi R."/>
            <person name="Tomita M."/>
            <person name="Numata K."/>
            <person name="Arakawa K."/>
        </authorList>
    </citation>
    <scope>NUCLEOTIDE SEQUENCE [LARGE SCALE GENOMIC DNA]</scope>
</reference>
<name>A0A4C1TN61_EUMVA</name>
<proteinExistence type="predicted"/>
<gene>
    <name evidence="2" type="ORF">EVAR_6635_1</name>
</gene>
<feature type="compositionally biased region" description="Basic and acidic residues" evidence="1">
    <location>
        <begin position="18"/>
        <end position="34"/>
    </location>
</feature>
<evidence type="ECO:0000313" key="3">
    <source>
        <dbReference type="Proteomes" id="UP000299102"/>
    </source>
</evidence>
<accession>A0A4C1TN61</accession>
<evidence type="ECO:0000313" key="2">
    <source>
        <dbReference type="EMBL" id="GBP14987.1"/>
    </source>
</evidence>
<comment type="caution">
    <text evidence="2">The sequence shown here is derived from an EMBL/GenBank/DDBJ whole genome shotgun (WGS) entry which is preliminary data.</text>
</comment>
<dbReference type="AlphaFoldDB" id="A0A4C1TN61"/>
<feature type="compositionally biased region" description="Basic and acidic residues" evidence="1">
    <location>
        <begin position="1"/>
        <end position="10"/>
    </location>
</feature>